<dbReference type="OrthoDB" id="1658288at2759"/>
<dbReference type="SUPFAM" id="SSF48452">
    <property type="entry name" value="TPR-like"/>
    <property type="match status" value="3"/>
</dbReference>
<keyword evidence="8" id="KW-0505">Motor protein</keyword>
<feature type="compositionally biased region" description="Low complexity" evidence="11">
    <location>
        <begin position="311"/>
        <end position="346"/>
    </location>
</feature>
<reference evidence="12" key="1">
    <citation type="journal article" date="2020" name="bioRxiv">
        <title>Comparative genomics of Chlamydomonas.</title>
        <authorList>
            <person name="Craig R.J."/>
            <person name="Hasan A.R."/>
            <person name="Ness R.W."/>
            <person name="Keightley P.D."/>
        </authorList>
    </citation>
    <scope>NUCLEOTIDE SEQUENCE</scope>
    <source>
        <strain evidence="12">CCAP 11/70</strain>
    </source>
</reference>
<dbReference type="PANTHER" id="PTHR45783:SF3">
    <property type="entry name" value="KINESIN LIGHT CHAIN"/>
    <property type="match status" value="1"/>
</dbReference>
<feature type="compositionally biased region" description="Low complexity" evidence="11">
    <location>
        <begin position="516"/>
        <end position="527"/>
    </location>
</feature>
<keyword evidence="7" id="KW-0175">Coiled coil</keyword>
<feature type="compositionally biased region" description="Gly residues" evidence="11">
    <location>
        <begin position="528"/>
        <end position="543"/>
    </location>
</feature>
<dbReference type="Pfam" id="PF13424">
    <property type="entry name" value="TPR_12"/>
    <property type="match status" value="4"/>
</dbReference>
<evidence type="ECO:0000256" key="6">
    <source>
        <dbReference type="ARBA" id="ARBA00022803"/>
    </source>
</evidence>
<evidence type="ECO:0000256" key="10">
    <source>
        <dbReference type="PROSITE-ProRule" id="PRU00339"/>
    </source>
</evidence>
<dbReference type="Gene3D" id="1.25.40.10">
    <property type="entry name" value="Tetratricopeptide repeat domain"/>
    <property type="match status" value="4"/>
</dbReference>
<comment type="caution">
    <text evidence="12">The sequence shown here is derived from an EMBL/GenBank/DDBJ whole genome shotgun (WGS) entry which is preliminary data.</text>
</comment>
<dbReference type="InterPro" id="IPR011990">
    <property type="entry name" value="TPR-like_helical_dom_sf"/>
</dbReference>
<evidence type="ECO:0000256" key="4">
    <source>
        <dbReference type="ARBA" id="ARBA00022701"/>
    </source>
</evidence>
<sequence length="1437" mass="144945">MGDLARSGVSLAALRALAAKAGPSSSTQDVVHTVIRPATASKKCSYVETLKDEERGQPSVVCIHAWTAPFAELVEALSHARLGEDEHRLFFWLDVLALNLHDGVPPTDTPIAGPPASALDPYRKALLSVAHAPVVGEGATAKPSAILALVLSGDAAVLTSPWCLYGVWLYERHRRLSSKPPALTTLCATGLDALLIQLVWEELSLLQENPHTAEALQTSILEEIATEEPIPLPQPITPSPRSKSGALGSSSGAMGGADATAELMPDIEGRVSSADTAIRLAILTSAESRVNDLTAATAAAEAAAAKPAAATAEAPSATATLEPATPEPTAAAAAAAPADGSGDAKPSPAPPPASPADAAAAAAAAAAESECLVRALAAASDAYGCLAWAAGRPADGEPLLRRARDLRQPRLSGAQPVLSAHATLHLGALLHILYFRSDEPELLLRSAMELLDALDGGGGGGSGVGGGGGGGGGALAAPLLAAQARHFLAQLITLRVASHREGAALRNAAGAHHLKASGAANGGPAPAAGGGGSNVGGSSGTGNGSPANNLTGSVHSLHGGASMQLPQGSAPGEVLPLLREALPAFERHYGAQHPLTATLLSNLALALKDHGQIVEAEALLRRALGVRRACHGPTHTDTLRCMNNLAGMVEALGRLEEAEGLLRSAAELAAASLGPMHAYTAASLSNLGVVLRKSGKLEEAEELFKTALEIREKVLGPIHLDTAASVSDMTAILLDQGRLAEAEPLFRRILDIRELVLGPGHKDTAASLCDLAALLAQLNRTVDAEPLLRRAVSVHVRALGPSHEDTASSTRELAKVLAAQGNTAEAEKHFRRALGVLETVLGPSHPETAMTLNQLAVLLRDTGSTEEAEGLFRRVLALQEVIEKQGTPSDPAALAAQDRLRAAVMIAMRGIADVALEADRLEEAEELSCRALVASEQALGALHPVTLDCAEALASVLVYMECFEDAADLYARLIETLAEEQGDECEGVIKYLALYEEACANSAAREAERKRFAEQGEGEGGNGAGGDDQSSIVTATTATTAHSNRSKPRTGATLVHRSGASTTAVALAALMGQYAPRPGAGPAPKPGAAAKRVSVAAPADLVDADGAPVGRPSMPGKGGSGGDGDRTFTALVNRISFAGNVGGSGGGAAAAGGADASERLRKRALEVERAHSVVERVHSTLVAAGRISSITGMPGPDHPVHRLARASQGQVRPYAGGPGGAQGGPGGTSGVSPGLPDMGPEGEAAGAANVSLDTPPVSGPLGNGAGHNALSPTPKGGVGSKGNTASGAAHAGGRSPFAGGPPPPDQHEGPAPADKGNRTISGKSVGRKSSVDGGGRAKSARGHGSALLAMRGSLSKKALLAQAEIDLDSDEDEGSMGAAHPLAVAASYKQSGAGGDAKAPSGSGGAGGAGSGDEEDTVVGCCGFGKRKAKITPAGGH</sequence>
<dbReference type="SMART" id="SM00028">
    <property type="entry name" value="TPR"/>
    <property type="match status" value="7"/>
</dbReference>
<evidence type="ECO:0000256" key="5">
    <source>
        <dbReference type="ARBA" id="ARBA00022737"/>
    </source>
</evidence>
<feature type="region of interest" description="Disordered" evidence="11">
    <location>
        <begin position="1010"/>
        <end position="1030"/>
    </location>
</feature>
<evidence type="ECO:0008006" key="14">
    <source>
        <dbReference type="Google" id="ProtNLM"/>
    </source>
</evidence>
<dbReference type="GO" id="GO:0005871">
    <property type="term" value="C:kinesin complex"/>
    <property type="evidence" value="ECO:0007669"/>
    <property type="project" value="InterPro"/>
</dbReference>
<name>A0A835XUG4_9CHLO</name>
<evidence type="ECO:0000256" key="7">
    <source>
        <dbReference type="ARBA" id="ARBA00023054"/>
    </source>
</evidence>
<keyword evidence="5" id="KW-0677">Repeat</keyword>
<gene>
    <name evidence="12" type="ORF">HYH03_011694</name>
</gene>
<dbReference type="EMBL" id="JAEHOE010000068">
    <property type="protein sequence ID" value="KAG2489892.1"/>
    <property type="molecule type" value="Genomic_DNA"/>
</dbReference>
<feature type="region of interest" description="Disordered" evidence="11">
    <location>
        <begin position="1389"/>
        <end position="1414"/>
    </location>
</feature>
<dbReference type="InterPro" id="IPR019734">
    <property type="entry name" value="TPR_rpt"/>
</dbReference>
<evidence type="ECO:0000256" key="11">
    <source>
        <dbReference type="SAM" id="MobiDB-lite"/>
    </source>
</evidence>
<feature type="region of interest" description="Disordered" evidence="11">
    <location>
        <begin position="516"/>
        <end position="564"/>
    </location>
</feature>
<accession>A0A835XUG4</accession>
<evidence type="ECO:0000313" key="12">
    <source>
        <dbReference type="EMBL" id="KAG2489892.1"/>
    </source>
</evidence>
<protein>
    <recommendedName>
        <fullName evidence="14">Kinesin light chain</fullName>
    </recommendedName>
</protein>
<dbReference type="PANTHER" id="PTHR45783">
    <property type="entry name" value="KINESIN LIGHT CHAIN"/>
    <property type="match status" value="1"/>
</dbReference>
<comment type="similarity">
    <text evidence="2">Belongs to the kinesin light chain family.</text>
</comment>
<dbReference type="InterPro" id="IPR002151">
    <property type="entry name" value="Kinesin_light"/>
</dbReference>
<comment type="subcellular location">
    <subcellularLocation>
        <location evidence="1">Cytoplasm</location>
        <location evidence="1">Cytoskeleton</location>
    </subcellularLocation>
</comment>
<proteinExistence type="inferred from homology"/>
<keyword evidence="6 10" id="KW-0802">TPR repeat</keyword>
<keyword evidence="4" id="KW-0493">Microtubule</keyword>
<dbReference type="PROSITE" id="PS50005">
    <property type="entry name" value="TPR"/>
    <property type="match status" value="1"/>
</dbReference>
<keyword evidence="9" id="KW-0206">Cytoskeleton</keyword>
<feature type="compositionally biased region" description="Low complexity" evidence="11">
    <location>
        <begin position="239"/>
        <end position="257"/>
    </location>
</feature>
<evidence type="ECO:0000256" key="3">
    <source>
        <dbReference type="ARBA" id="ARBA00022490"/>
    </source>
</evidence>
<dbReference type="Proteomes" id="UP000612055">
    <property type="component" value="Unassembled WGS sequence"/>
</dbReference>
<feature type="repeat" description="TPR" evidence="10">
    <location>
        <begin position="681"/>
        <end position="714"/>
    </location>
</feature>
<dbReference type="GO" id="GO:0007018">
    <property type="term" value="P:microtubule-based movement"/>
    <property type="evidence" value="ECO:0007669"/>
    <property type="project" value="TreeGrafter"/>
</dbReference>
<organism evidence="12 13">
    <name type="scientific">Edaphochlamys debaryana</name>
    <dbReference type="NCBI Taxonomy" id="47281"/>
    <lineage>
        <taxon>Eukaryota</taxon>
        <taxon>Viridiplantae</taxon>
        <taxon>Chlorophyta</taxon>
        <taxon>core chlorophytes</taxon>
        <taxon>Chlorophyceae</taxon>
        <taxon>CS clade</taxon>
        <taxon>Chlamydomonadales</taxon>
        <taxon>Chlamydomonadales incertae sedis</taxon>
        <taxon>Edaphochlamys</taxon>
    </lineage>
</organism>
<keyword evidence="13" id="KW-1185">Reference proteome</keyword>
<dbReference type="GO" id="GO:0019894">
    <property type="term" value="F:kinesin binding"/>
    <property type="evidence" value="ECO:0007669"/>
    <property type="project" value="TreeGrafter"/>
</dbReference>
<evidence type="ECO:0000313" key="13">
    <source>
        <dbReference type="Proteomes" id="UP000612055"/>
    </source>
</evidence>
<feature type="region of interest" description="Disordered" evidence="11">
    <location>
        <begin position="230"/>
        <end position="257"/>
    </location>
</feature>
<feature type="compositionally biased region" description="Gly residues" evidence="11">
    <location>
        <begin position="1402"/>
        <end position="1411"/>
    </location>
</feature>
<feature type="region of interest" description="Disordered" evidence="11">
    <location>
        <begin position="311"/>
        <end position="356"/>
    </location>
</feature>
<feature type="compositionally biased region" description="Gly residues" evidence="11">
    <location>
        <begin position="1216"/>
        <end position="1229"/>
    </location>
</feature>
<evidence type="ECO:0000256" key="8">
    <source>
        <dbReference type="ARBA" id="ARBA00023175"/>
    </source>
</evidence>
<evidence type="ECO:0000256" key="9">
    <source>
        <dbReference type="ARBA" id="ARBA00023212"/>
    </source>
</evidence>
<evidence type="ECO:0000256" key="1">
    <source>
        <dbReference type="ARBA" id="ARBA00004245"/>
    </source>
</evidence>
<dbReference type="GO" id="GO:0005874">
    <property type="term" value="C:microtubule"/>
    <property type="evidence" value="ECO:0007669"/>
    <property type="project" value="UniProtKB-KW"/>
</dbReference>
<feature type="region of interest" description="Disordered" evidence="11">
    <location>
        <begin position="1210"/>
        <end position="1343"/>
    </location>
</feature>
<feature type="region of interest" description="Disordered" evidence="11">
    <location>
        <begin position="1103"/>
        <end position="1123"/>
    </location>
</feature>
<dbReference type="GO" id="GO:0005737">
    <property type="term" value="C:cytoplasm"/>
    <property type="evidence" value="ECO:0007669"/>
    <property type="project" value="TreeGrafter"/>
</dbReference>
<evidence type="ECO:0000256" key="2">
    <source>
        <dbReference type="ARBA" id="ARBA00009622"/>
    </source>
</evidence>
<keyword evidence="3" id="KW-0963">Cytoplasm</keyword>